<dbReference type="Gene3D" id="3.40.50.1000">
    <property type="entry name" value="HAD superfamily/HAD-like"/>
    <property type="match status" value="1"/>
</dbReference>
<sequence>MFTLIDTEMGSVPLCRSGIIDSTVGETRQVVAVTGDGTNDGPALKKADVGFAMLRSQLFCTFCPLKPESGFSAYLWEIFPLRAAELSGTDVAKEASDIILTDDNFTSIVKAVMWGRNVYDSISKFLQFQLTVNVVAVIVAFTGACITQVEVNLVIALETGAETVMIFVSGSSPSRPYKQPGRAHTDVPDDVCLTCALCTNTAFTCNLSHSPAPHKTGIRDSPLKAVQMLWVNLIMDTLASLALATEPPTESLLLRKPYGRDKPLISRTMMKNILGHAVFQLIIIFTLLFAGEFTSNRSNETPPPKYKVYLQSVGVCSVVFSGEKFFDIDSGRNSPLHSPPSEHYTIVFNVFVMMQLFNEINARKIHGERNVFEGVYKNPIFCSVVLGTFALQVLPPLSSGLFQQASRPCSVVFCD</sequence>
<evidence type="ECO:0000256" key="5">
    <source>
        <dbReference type="ARBA" id="ARBA00022989"/>
    </source>
</evidence>
<evidence type="ECO:0000256" key="3">
    <source>
        <dbReference type="ARBA" id="ARBA00022723"/>
    </source>
</evidence>
<evidence type="ECO:0000313" key="9">
    <source>
        <dbReference type="Proteomes" id="UP001476798"/>
    </source>
</evidence>
<evidence type="ECO:0000256" key="2">
    <source>
        <dbReference type="ARBA" id="ARBA00022692"/>
    </source>
</evidence>
<keyword evidence="6" id="KW-0472">Membrane</keyword>
<comment type="caution">
    <text evidence="8">The sequence shown here is derived from an EMBL/GenBank/DDBJ whole genome shotgun (WGS) entry which is preliminary data.</text>
</comment>
<keyword evidence="9" id="KW-1185">Reference proteome</keyword>
<dbReference type="SUPFAM" id="SSF81665">
    <property type="entry name" value="Calcium ATPase, transmembrane domain M"/>
    <property type="match status" value="1"/>
</dbReference>
<comment type="subcellular location">
    <subcellularLocation>
        <location evidence="1">Membrane</location>
    </subcellularLocation>
</comment>
<gene>
    <name evidence="8" type="ORF">GOODEAATRI_013154</name>
</gene>
<dbReference type="Proteomes" id="UP001476798">
    <property type="component" value="Unassembled WGS sequence"/>
</dbReference>
<keyword evidence="4" id="KW-0460">Magnesium</keyword>
<dbReference type="InterPro" id="IPR006068">
    <property type="entry name" value="ATPase_P-typ_cation-transptr_C"/>
</dbReference>
<evidence type="ECO:0000256" key="1">
    <source>
        <dbReference type="ARBA" id="ARBA00004370"/>
    </source>
</evidence>
<reference evidence="8 9" key="1">
    <citation type="submission" date="2021-06" db="EMBL/GenBank/DDBJ databases">
        <authorList>
            <person name="Palmer J.M."/>
        </authorList>
    </citation>
    <scope>NUCLEOTIDE SEQUENCE [LARGE SCALE GENOMIC DNA]</scope>
    <source>
        <strain evidence="8 9">GA_2019</strain>
        <tissue evidence="8">Muscle</tissue>
    </source>
</reference>
<proteinExistence type="predicted"/>
<dbReference type="InterPro" id="IPR023214">
    <property type="entry name" value="HAD_sf"/>
</dbReference>
<protein>
    <recommendedName>
        <fullName evidence="7">Cation-transporting P-type ATPase C-terminal domain-containing protein</fullName>
    </recommendedName>
</protein>
<keyword evidence="5" id="KW-1133">Transmembrane helix</keyword>
<evidence type="ECO:0000256" key="4">
    <source>
        <dbReference type="ARBA" id="ARBA00022842"/>
    </source>
</evidence>
<keyword evidence="3" id="KW-0479">Metal-binding</keyword>
<accession>A0ABV0NU59</accession>
<dbReference type="PANTHER" id="PTHR24093:SF435">
    <property type="entry name" value="PLASMA MEMBRANE CALCIUM-TRANSPORTING ATPASE 4"/>
    <property type="match status" value="1"/>
</dbReference>
<organism evidence="8 9">
    <name type="scientific">Goodea atripinnis</name>
    <dbReference type="NCBI Taxonomy" id="208336"/>
    <lineage>
        <taxon>Eukaryota</taxon>
        <taxon>Metazoa</taxon>
        <taxon>Chordata</taxon>
        <taxon>Craniata</taxon>
        <taxon>Vertebrata</taxon>
        <taxon>Euteleostomi</taxon>
        <taxon>Actinopterygii</taxon>
        <taxon>Neopterygii</taxon>
        <taxon>Teleostei</taxon>
        <taxon>Neoteleostei</taxon>
        <taxon>Acanthomorphata</taxon>
        <taxon>Ovalentaria</taxon>
        <taxon>Atherinomorphae</taxon>
        <taxon>Cyprinodontiformes</taxon>
        <taxon>Goodeidae</taxon>
        <taxon>Goodea</taxon>
    </lineage>
</organism>
<dbReference type="SUPFAM" id="SSF56784">
    <property type="entry name" value="HAD-like"/>
    <property type="match status" value="2"/>
</dbReference>
<dbReference type="PANTHER" id="PTHR24093">
    <property type="entry name" value="CATION TRANSPORTING ATPASE"/>
    <property type="match status" value="1"/>
</dbReference>
<dbReference type="EMBL" id="JAHRIO010050848">
    <property type="protein sequence ID" value="MEQ2174961.1"/>
    <property type="molecule type" value="Genomic_DNA"/>
</dbReference>
<dbReference type="InterPro" id="IPR036412">
    <property type="entry name" value="HAD-like_sf"/>
</dbReference>
<dbReference type="Pfam" id="PF00689">
    <property type="entry name" value="Cation_ATPase_C"/>
    <property type="match status" value="1"/>
</dbReference>
<keyword evidence="2" id="KW-0812">Transmembrane</keyword>
<dbReference type="InterPro" id="IPR023298">
    <property type="entry name" value="ATPase_P-typ_TM_dom_sf"/>
</dbReference>
<dbReference type="Gene3D" id="1.20.1110.10">
    <property type="entry name" value="Calcium-transporting ATPase, transmembrane domain"/>
    <property type="match status" value="1"/>
</dbReference>
<feature type="domain" description="Cation-transporting P-type ATPase C-terminal" evidence="7">
    <location>
        <begin position="221"/>
        <end position="394"/>
    </location>
</feature>
<evidence type="ECO:0000259" key="7">
    <source>
        <dbReference type="Pfam" id="PF00689"/>
    </source>
</evidence>
<evidence type="ECO:0000313" key="8">
    <source>
        <dbReference type="EMBL" id="MEQ2174961.1"/>
    </source>
</evidence>
<evidence type="ECO:0000256" key="6">
    <source>
        <dbReference type="ARBA" id="ARBA00023136"/>
    </source>
</evidence>
<name>A0ABV0NU59_9TELE</name>